<evidence type="ECO:0000256" key="2">
    <source>
        <dbReference type="ARBA" id="ARBA00023002"/>
    </source>
</evidence>
<dbReference type="SUPFAM" id="SSF51735">
    <property type="entry name" value="NAD(P)-binding Rossmann-fold domains"/>
    <property type="match status" value="1"/>
</dbReference>
<feature type="domain" description="Enoyl reductase (ER)" evidence="3">
    <location>
        <begin position="12"/>
        <end position="322"/>
    </location>
</feature>
<dbReference type="SMART" id="SM00829">
    <property type="entry name" value="PKS_ER"/>
    <property type="match status" value="1"/>
</dbReference>
<dbReference type="Proteomes" id="UP001500630">
    <property type="component" value="Unassembled WGS sequence"/>
</dbReference>
<gene>
    <name evidence="4" type="ORF">GCM10022419_062280</name>
</gene>
<dbReference type="Pfam" id="PF08240">
    <property type="entry name" value="ADH_N"/>
    <property type="match status" value="1"/>
</dbReference>
<dbReference type="InterPro" id="IPR020843">
    <property type="entry name" value="ER"/>
</dbReference>
<dbReference type="Gene3D" id="3.40.50.720">
    <property type="entry name" value="NAD(P)-binding Rossmann-like Domain"/>
    <property type="match status" value="1"/>
</dbReference>
<reference evidence="5" key="1">
    <citation type="journal article" date="2019" name="Int. J. Syst. Evol. Microbiol.">
        <title>The Global Catalogue of Microorganisms (GCM) 10K type strain sequencing project: providing services to taxonomists for standard genome sequencing and annotation.</title>
        <authorList>
            <consortium name="The Broad Institute Genomics Platform"/>
            <consortium name="The Broad Institute Genome Sequencing Center for Infectious Disease"/>
            <person name="Wu L."/>
            <person name="Ma J."/>
        </authorList>
    </citation>
    <scope>NUCLEOTIDE SEQUENCE [LARGE SCALE GENOMIC DNA]</scope>
    <source>
        <strain evidence="5">JCM 17326</strain>
    </source>
</reference>
<protein>
    <submittedName>
        <fullName evidence="4">Zinc-binding dehydrogenase</fullName>
    </submittedName>
</protein>
<dbReference type="Pfam" id="PF13602">
    <property type="entry name" value="ADH_zinc_N_2"/>
    <property type="match status" value="1"/>
</dbReference>
<evidence type="ECO:0000313" key="5">
    <source>
        <dbReference type="Proteomes" id="UP001500630"/>
    </source>
</evidence>
<dbReference type="InterPro" id="IPR013154">
    <property type="entry name" value="ADH-like_N"/>
</dbReference>
<dbReference type="SUPFAM" id="SSF50129">
    <property type="entry name" value="GroES-like"/>
    <property type="match status" value="1"/>
</dbReference>
<dbReference type="Gene3D" id="3.90.180.10">
    <property type="entry name" value="Medium-chain alcohol dehydrogenases, catalytic domain"/>
    <property type="match status" value="1"/>
</dbReference>
<dbReference type="PANTHER" id="PTHR48106">
    <property type="entry name" value="QUINONE OXIDOREDUCTASE PIG3-RELATED"/>
    <property type="match status" value="1"/>
</dbReference>
<keyword evidence="1" id="KW-0521">NADP</keyword>
<sequence>MVMRHILVNRFGGPEVLEVDKAPDPLPGPGKVVVGMSAVDIIFLDTLLRSGAGKDYFPLRPPYVPGHGGTGLVIAVGEGVDAGWLGRRVAVGTSDGGYAEQIAVAVEELAPVPDGLGLPEAAAILHDGPTAVNITDVAEIKEGAWVLVTAAAGGTGVLVVQLARAAGAHVVAAARGARKLELAREAGAEEAFDYTEAGWTDRVRAVTGGSGADVVLDGAGGQLGSEAFEAVAHGGRFVSYGTSNGFAHVDPHTAQQRGIRTISLMDLNNAAAGQTKELVERALALAADGRIRPVIGQTFPLEQAADAHAAIAARSALGKTLLVL</sequence>
<dbReference type="EMBL" id="BAABDQ010000015">
    <property type="protein sequence ID" value="GAA3572930.1"/>
    <property type="molecule type" value="Genomic_DNA"/>
</dbReference>
<evidence type="ECO:0000313" key="4">
    <source>
        <dbReference type="EMBL" id="GAA3572930.1"/>
    </source>
</evidence>
<name>A0ABP6XZ98_9ACTN</name>
<keyword evidence="5" id="KW-1185">Reference proteome</keyword>
<keyword evidence="2" id="KW-0560">Oxidoreductase</keyword>
<comment type="caution">
    <text evidence="4">The sequence shown here is derived from an EMBL/GenBank/DDBJ whole genome shotgun (WGS) entry which is preliminary data.</text>
</comment>
<dbReference type="InterPro" id="IPR036291">
    <property type="entry name" value="NAD(P)-bd_dom_sf"/>
</dbReference>
<dbReference type="InterPro" id="IPR011032">
    <property type="entry name" value="GroES-like_sf"/>
</dbReference>
<organism evidence="4 5">
    <name type="scientific">Nonomuraea rosea</name>
    <dbReference type="NCBI Taxonomy" id="638574"/>
    <lineage>
        <taxon>Bacteria</taxon>
        <taxon>Bacillati</taxon>
        <taxon>Actinomycetota</taxon>
        <taxon>Actinomycetes</taxon>
        <taxon>Streptosporangiales</taxon>
        <taxon>Streptosporangiaceae</taxon>
        <taxon>Nonomuraea</taxon>
    </lineage>
</organism>
<evidence type="ECO:0000256" key="1">
    <source>
        <dbReference type="ARBA" id="ARBA00022857"/>
    </source>
</evidence>
<accession>A0ABP6XZ98</accession>
<proteinExistence type="predicted"/>
<evidence type="ECO:0000259" key="3">
    <source>
        <dbReference type="SMART" id="SM00829"/>
    </source>
</evidence>